<name>A0AAV3QT47_LITER</name>
<dbReference type="EMBL" id="BAABME010005319">
    <property type="protein sequence ID" value="GAA0165267.1"/>
    <property type="molecule type" value="Genomic_DNA"/>
</dbReference>
<gene>
    <name evidence="1" type="ORF">LIER_20713</name>
</gene>
<evidence type="ECO:0000313" key="2">
    <source>
        <dbReference type="Proteomes" id="UP001454036"/>
    </source>
</evidence>
<dbReference type="AlphaFoldDB" id="A0AAV3QT47"/>
<comment type="caution">
    <text evidence="1">The sequence shown here is derived from an EMBL/GenBank/DDBJ whole genome shotgun (WGS) entry which is preliminary data.</text>
</comment>
<keyword evidence="2" id="KW-1185">Reference proteome</keyword>
<dbReference type="Proteomes" id="UP001454036">
    <property type="component" value="Unassembled WGS sequence"/>
</dbReference>
<organism evidence="1 2">
    <name type="scientific">Lithospermum erythrorhizon</name>
    <name type="common">Purple gromwell</name>
    <name type="synonym">Lithospermum officinale var. erythrorhizon</name>
    <dbReference type="NCBI Taxonomy" id="34254"/>
    <lineage>
        <taxon>Eukaryota</taxon>
        <taxon>Viridiplantae</taxon>
        <taxon>Streptophyta</taxon>
        <taxon>Embryophyta</taxon>
        <taxon>Tracheophyta</taxon>
        <taxon>Spermatophyta</taxon>
        <taxon>Magnoliopsida</taxon>
        <taxon>eudicotyledons</taxon>
        <taxon>Gunneridae</taxon>
        <taxon>Pentapetalae</taxon>
        <taxon>asterids</taxon>
        <taxon>lamiids</taxon>
        <taxon>Boraginales</taxon>
        <taxon>Boraginaceae</taxon>
        <taxon>Boraginoideae</taxon>
        <taxon>Lithospermeae</taxon>
        <taxon>Lithospermum</taxon>
    </lineage>
</organism>
<evidence type="ECO:0008006" key="3">
    <source>
        <dbReference type="Google" id="ProtNLM"/>
    </source>
</evidence>
<accession>A0AAV3QT47</accession>
<protein>
    <recommendedName>
        <fullName evidence="3">Reverse transcriptase</fullName>
    </recommendedName>
</protein>
<sequence length="123" mass="14447">MAELAQKGFKGLEKESIPVLIKMKTEDVLYLFFKCRFSCVIWRKMLLYLKEYHVPKEWNEEMCWVIGKGTGRSFKSRLRRLYFATAVYYVWITRNKMIFEGAQPDADRVATNCICGVISRGNS</sequence>
<proteinExistence type="predicted"/>
<reference evidence="1 2" key="1">
    <citation type="submission" date="2024-01" db="EMBL/GenBank/DDBJ databases">
        <title>The complete chloroplast genome sequence of Lithospermum erythrorhizon: insights into the phylogenetic relationship among Boraginaceae species and the maternal lineages of purple gromwells.</title>
        <authorList>
            <person name="Okada T."/>
            <person name="Watanabe K."/>
        </authorList>
    </citation>
    <scope>NUCLEOTIDE SEQUENCE [LARGE SCALE GENOMIC DNA]</scope>
</reference>
<evidence type="ECO:0000313" key="1">
    <source>
        <dbReference type="EMBL" id="GAA0165267.1"/>
    </source>
</evidence>